<reference evidence="2 3" key="1">
    <citation type="submission" date="2014-03" db="EMBL/GenBank/DDBJ databases">
        <title>Bradyrhizobium valentinum sp. nov., isolated from effective nodules of Lupinus mariae-josephae, a lupine endemic of basic-lime soils in Eastern Spain.</title>
        <authorList>
            <person name="Duran D."/>
            <person name="Rey L."/>
            <person name="Navarro A."/>
            <person name="Busquets A."/>
            <person name="Imperial J."/>
            <person name="Ruiz-Argueso T."/>
        </authorList>
    </citation>
    <scope>NUCLEOTIDE SEQUENCE [LARGE SCALE GENOMIC DNA]</scope>
    <source>
        <strain evidence="2 3">CCBAU 23086</strain>
    </source>
</reference>
<name>A0A0R3MFK5_9BRAD</name>
<feature type="region of interest" description="Disordered" evidence="1">
    <location>
        <begin position="105"/>
        <end position="124"/>
    </location>
</feature>
<comment type="caution">
    <text evidence="2">The sequence shown here is derived from an EMBL/GenBank/DDBJ whole genome shotgun (WGS) entry which is preliminary data.</text>
</comment>
<evidence type="ECO:0000256" key="1">
    <source>
        <dbReference type="SAM" id="MobiDB-lite"/>
    </source>
</evidence>
<evidence type="ECO:0000313" key="2">
    <source>
        <dbReference type="EMBL" id="KRR16048.1"/>
    </source>
</evidence>
<dbReference type="OrthoDB" id="8228342at2"/>
<organism evidence="2 3">
    <name type="scientific">Bradyrhizobium lablabi</name>
    <dbReference type="NCBI Taxonomy" id="722472"/>
    <lineage>
        <taxon>Bacteria</taxon>
        <taxon>Pseudomonadati</taxon>
        <taxon>Pseudomonadota</taxon>
        <taxon>Alphaproteobacteria</taxon>
        <taxon>Hyphomicrobiales</taxon>
        <taxon>Nitrobacteraceae</taxon>
        <taxon>Bradyrhizobium</taxon>
    </lineage>
</organism>
<gene>
    <name evidence="2" type="ORF">CQ14_23645</name>
</gene>
<dbReference type="RefSeq" id="WP_057862985.1">
    <property type="nucleotide sequence ID" value="NZ_LLYB01000131.1"/>
</dbReference>
<dbReference type="EMBL" id="LLYB01000131">
    <property type="protein sequence ID" value="KRR16048.1"/>
    <property type="molecule type" value="Genomic_DNA"/>
</dbReference>
<dbReference type="AlphaFoldDB" id="A0A0R3MFK5"/>
<evidence type="ECO:0000313" key="3">
    <source>
        <dbReference type="Proteomes" id="UP000051660"/>
    </source>
</evidence>
<proteinExistence type="predicted"/>
<accession>A0A0R3MFK5</accession>
<sequence>MASQHVPGDIRDFILKHIASVAQIEALLLIWSNPEKRWCVARVAARIYAGESETAKALDGLCANGLLVRKDDAFGLIASEENTEMIGRLKEAYARHLIQVTDVIHGKSRGPRPAAETPGLRRDR</sequence>
<protein>
    <recommendedName>
        <fullName evidence="4">MarR family transcriptional regulator</fullName>
    </recommendedName>
</protein>
<evidence type="ECO:0008006" key="4">
    <source>
        <dbReference type="Google" id="ProtNLM"/>
    </source>
</evidence>
<dbReference type="Proteomes" id="UP000051660">
    <property type="component" value="Unassembled WGS sequence"/>
</dbReference>